<sequence>MEANYSDPNYWSNWYAEQHELLRARQESDDAPADQAGFEQQLSHLQLSSSEESSAEPSSPDTRPAEVHGSIQRIGLGGSMRMVPQSDPQDNRFSSTRRSVDIPRAHFGAAVPGSPSDLGAGAFGKVRDAASSESNPAARAKDSKGRGLLSRVKSRLGKVFGGSRGEKPLGDIASDAVTSELRIYAYKRTRASEEDAALISEFARAAVGSYASSTVQRMVEQLSRLSEFLNPRNLTLAGLVEDPDQLNVHVDEFVKAGGIKRVRAALEALRKFRAGELLPRPPAPPPPPSCTGDALLIHQFAAAARAHEVPDETIRPHTEVLKAFAEWLTANQKASLTSRFRSDEIAEDMMAYCEENDPKGRLFTALNHLRRLQPDGAGFETLGPGPRVMGRRTLSAYESDADLIDEATNEALRRLGPAATPKERKPIIAMASNRRKLSEWLKREGKDSIASRLNGNEQQKKQLEKDISEFKRAIGQPDIGLGINKLRQHPGGELRQHPGGEPRPGLHPYDDDADIIDGLVEEEQSKLGSRPAPKTIRNTASAQRRFSDWLRTTGRESFASRINGDWYQRRSLDEDYQEFTKANGNIGIGFKRLAQYVQVVEANRALGVAFPRQSTREPQLAEANSSWSPGAPSDFDPSERSAPERAPARSSDIYRGLDSLVDLSSMPHEARDDAQSAPVFRAAARPPLFAGQSGSPARSSDIYRGLDSFVDLPLTPQAVRDDALSAPAGSAAARPRLSIGQSGAPARSSDIYRGLESFVDLPSTPQEVRDDAQSAPAGRAAARPPLFSAQSGAPARSSNIYRGLESFVDLPSTPQSVRDDARSVLTARTAARPRPFAGQSGAPARSPDIYGGLESFVDLPSTPQETRDEAQSAPVLSPAGRPPFVIGPSGEPRQLEDIGYLVGQNWQHGSQPVADFLLDVLDNRMLLPSPYVVAQPIAIHGEMYSIRLGAAGRREAQFIHHPRPSSASDARVGAPATSASSGDRSGRVLGAREWLGDEHIQRDYELLAQQLRGSNPDLAARTRFVDPLIAFQVGQGTNVDALRAFHRTVNDRNGNDTADFLFLPVNDASATDLNRRGSHWSFLLVDRRDRDRPVAYHYDSTPRYNDRPAAMLAERVGANLQDAPISQQRNEYDCGVFVVDGTRALVSRLAAGPQPDLNLKNLVVDRQALQNRLRG</sequence>
<evidence type="ECO:0000259" key="6">
    <source>
        <dbReference type="PROSITE" id="PS50600"/>
    </source>
</evidence>
<evidence type="ECO:0000256" key="2">
    <source>
        <dbReference type="ARBA" id="ARBA00022801"/>
    </source>
</evidence>
<evidence type="ECO:0000256" key="3">
    <source>
        <dbReference type="ARBA" id="ARBA00022807"/>
    </source>
</evidence>
<organism evidence="7 8">
    <name type="scientific">Bradyrhizobium brasilense</name>
    <dbReference type="NCBI Taxonomy" id="1419277"/>
    <lineage>
        <taxon>Bacteria</taxon>
        <taxon>Pseudomonadati</taxon>
        <taxon>Pseudomonadota</taxon>
        <taxon>Alphaproteobacteria</taxon>
        <taxon>Hyphomicrobiales</taxon>
        <taxon>Nitrobacteraceae</taxon>
        <taxon>Bradyrhizobium</taxon>
    </lineage>
</organism>
<keyword evidence="4" id="KW-0175">Coiled coil</keyword>
<dbReference type="SUPFAM" id="SSF54001">
    <property type="entry name" value="Cysteine proteinases"/>
    <property type="match status" value="1"/>
</dbReference>
<dbReference type="GO" id="GO:0000338">
    <property type="term" value="P:protein deneddylation"/>
    <property type="evidence" value="ECO:0007669"/>
    <property type="project" value="TreeGrafter"/>
</dbReference>
<dbReference type="GO" id="GO:0006508">
    <property type="term" value="P:proteolysis"/>
    <property type="evidence" value="ECO:0007669"/>
    <property type="project" value="UniProtKB-KW"/>
</dbReference>
<feature type="compositionally biased region" description="Basic and acidic residues" evidence="5">
    <location>
        <begin position="490"/>
        <end position="500"/>
    </location>
</feature>
<feature type="compositionally biased region" description="Basic and acidic residues" evidence="5">
    <location>
        <begin position="637"/>
        <end position="647"/>
    </location>
</feature>
<accession>A0A1G7F0E1</accession>
<dbReference type="GO" id="GO:0019784">
    <property type="term" value="F:deNEDDylase activity"/>
    <property type="evidence" value="ECO:0007669"/>
    <property type="project" value="InterPro"/>
</dbReference>
<feature type="region of interest" description="Disordered" evidence="5">
    <location>
        <begin position="479"/>
        <end position="511"/>
    </location>
</feature>
<feature type="domain" description="Ubiquitin-like protease family profile" evidence="6">
    <location>
        <begin position="979"/>
        <end position="1145"/>
    </location>
</feature>
<keyword evidence="3" id="KW-0788">Thiol protease</keyword>
<gene>
    <name evidence="7" type="ORF">SAMN05216337_103224</name>
</gene>
<feature type="coiled-coil region" evidence="4">
    <location>
        <begin position="446"/>
        <end position="473"/>
    </location>
</feature>
<proteinExistence type="predicted"/>
<feature type="region of interest" description="Disordered" evidence="5">
    <location>
        <begin position="127"/>
        <end position="147"/>
    </location>
</feature>
<feature type="compositionally biased region" description="Low complexity" evidence="5">
    <location>
        <begin position="725"/>
        <end position="737"/>
    </location>
</feature>
<dbReference type="RefSeq" id="WP_233443030.1">
    <property type="nucleotide sequence ID" value="NZ_FMZW01000032.1"/>
</dbReference>
<feature type="compositionally biased region" description="Polar residues" evidence="5">
    <location>
        <begin position="86"/>
        <end position="97"/>
    </location>
</feature>
<feature type="region of interest" description="Disordered" evidence="5">
    <location>
        <begin position="762"/>
        <end position="794"/>
    </location>
</feature>
<dbReference type="AlphaFoldDB" id="A0A1G7F0E1"/>
<dbReference type="Gene3D" id="3.40.395.10">
    <property type="entry name" value="Adenoviral Proteinase, Chain A"/>
    <property type="match status" value="1"/>
</dbReference>
<evidence type="ECO:0000256" key="5">
    <source>
        <dbReference type="SAM" id="MobiDB-lite"/>
    </source>
</evidence>
<feature type="compositionally biased region" description="Polar residues" evidence="5">
    <location>
        <begin position="613"/>
        <end position="628"/>
    </location>
</feature>
<dbReference type="InterPro" id="IPR044613">
    <property type="entry name" value="Nep1/2-like"/>
</dbReference>
<feature type="region of interest" description="Disordered" evidence="5">
    <location>
        <begin position="613"/>
        <end position="651"/>
    </location>
</feature>
<reference evidence="7 8" key="1">
    <citation type="submission" date="2016-10" db="EMBL/GenBank/DDBJ databases">
        <authorList>
            <person name="de Groot N.N."/>
        </authorList>
    </citation>
    <scope>NUCLEOTIDE SEQUENCE [LARGE SCALE GENOMIC DNA]</scope>
    <source>
        <strain evidence="7 8">R5</strain>
    </source>
</reference>
<evidence type="ECO:0000313" key="8">
    <source>
        <dbReference type="Proteomes" id="UP000199245"/>
    </source>
</evidence>
<keyword evidence="2" id="KW-0378">Hydrolase</keyword>
<feature type="region of interest" description="Disordered" evidence="5">
    <location>
        <begin position="832"/>
        <end position="883"/>
    </location>
</feature>
<feature type="region of interest" description="Disordered" evidence="5">
    <location>
        <begin position="23"/>
        <end position="99"/>
    </location>
</feature>
<dbReference type="PANTHER" id="PTHR46468">
    <property type="entry name" value="SENTRIN-SPECIFIC PROTEASE 8"/>
    <property type="match status" value="1"/>
</dbReference>
<dbReference type="Proteomes" id="UP000199245">
    <property type="component" value="Unassembled WGS sequence"/>
</dbReference>
<dbReference type="PROSITE" id="PS50600">
    <property type="entry name" value="ULP_PROTEASE"/>
    <property type="match status" value="1"/>
</dbReference>
<dbReference type="InterPro" id="IPR038765">
    <property type="entry name" value="Papain-like_cys_pep_sf"/>
</dbReference>
<name>A0A1G7F0E1_9BRAD</name>
<evidence type="ECO:0000256" key="4">
    <source>
        <dbReference type="SAM" id="Coils"/>
    </source>
</evidence>
<evidence type="ECO:0000313" key="7">
    <source>
        <dbReference type="EMBL" id="SDE69362.1"/>
    </source>
</evidence>
<feature type="compositionally biased region" description="Low complexity" evidence="5">
    <location>
        <begin position="39"/>
        <end position="59"/>
    </location>
</feature>
<feature type="region of interest" description="Disordered" evidence="5">
    <location>
        <begin position="962"/>
        <end position="985"/>
    </location>
</feature>
<dbReference type="EMBL" id="FMZW01000032">
    <property type="protein sequence ID" value="SDE69362.1"/>
    <property type="molecule type" value="Genomic_DNA"/>
</dbReference>
<evidence type="ECO:0000256" key="1">
    <source>
        <dbReference type="ARBA" id="ARBA00022670"/>
    </source>
</evidence>
<dbReference type="InterPro" id="IPR003653">
    <property type="entry name" value="Peptidase_C48_C"/>
</dbReference>
<feature type="compositionally biased region" description="Low complexity" evidence="5">
    <location>
        <begin position="775"/>
        <end position="785"/>
    </location>
</feature>
<dbReference type="PANTHER" id="PTHR46468:SF1">
    <property type="entry name" value="SENTRIN-SPECIFIC PROTEASE 8"/>
    <property type="match status" value="1"/>
</dbReference>
<feature type="region of interest" description="Disordered" evidence="5">
    <location>
        <begin position="725"/>
        <end position="746"/>
    </location>
</feature>
<dbReference type="GO" id="GO:0008234">
    <property type="term" value="F:cysteine-type peptidase activity"/>
    <property type="evidence" value="ECO:0007669"/>
    <property type="project" value="UniProtKB-KW"/>
</dbReference>
<keyword evidence="1 7" id="KW-0645">Protease</keyword>
<protein>
    <submittedName>
        <fullName evidence="7">Ulp1 protease family, C-terminal catalytic domain</fullName>
    </submittedName>
</protein>
<dbReference type="Pfam" id="PF02902">
    <property type="entry name" value="Peptidase_C48"/>
    <property type="match status" value="1"/>
</dbReference>